<organism evidence="1 2">
    <name type="scientific">Ferrimonas marina</name>
    <dbReference type="NCBI Taxonomy" id="299255"/>
    <lineage>
        <taxon>Bacteria</taxon>
        <taxon>Pseudomonadati</taxon>
        <taxon>Pseudomonadota</taxon>
        <taxon>Gammaproteobacteria</taxon>
        <taxon>Alteromonadales</taxon>
        <taxon>Ferrimonadaceae</taxon>
        <taxon>Ferrimonas</taxon>
    </lineage>
</organism>
<protein>
    <submittedName>
        <fullName evidence="1">Uncharacterized protein</fullName>
    </submittedName>
</protein>
<dbReference type="Proteomes" id="UP000184268">
    <property type="component" value="Unassembled WGS sequence"/>
</dbReference>
<accession>A0A1M5ULJ7</accession>
<sequence>MQGKDIAQQNLGQPTLGQFCAEAEKRGLYLPMIGPANVEAVVAEVMLQLSDYNLDHGFKEDSKGPLADLKLDVPLPNMDERKDGFDRTYQTRIFFDADKVRRGSVLGPVVLECLAMAGYGRKDRGSGRLGYLFEWPAVRGNKEDKTRIEVESEEGLRAALQSDCVRMFRALVDYTKSLKRRGERGESIGWSPGKVLTAKQVRTKLALPIELAYPEMLSSNLENQRCLNPGPELWPDPKL</sequence>
<reference evidence="1 2" key="1">
    <citation type="submission" date="2016-11" db="EMBL/GenBank/DDBJ databases">
        <authorList>
            <person name="Jaros S."/>
            <person name="Januszkiewicz K."/>
            <person name="Wedrychowicz H."/>
        </authorList>
    </citation>
    <scope>NUCLEOTIDE SEQUENCE [LARGE SCALE GENOMIC DNA]</scope>
    <source>
        <strain evidence="1 2">DSM 16917</strain>
    </source>
</reference>
<gene>
    <name evidence="1" type="ORF">SAMN02745129_2629</name>
</gene>
<evidence type="ECO:0000313" key="2">
    <source>
        <dbReference type="Proteomes" id="UP000184268"/>
    </source>
</evidence>
<name>A0A1M5ULJ7_9GAMM</name>
<dbReference type="AlphaFoldDB" id="A0A1M5ULJ7"/>
<dbReference type="RefSeq" id="WP_067654977.1">
    <property type="nucleotide sequence ID" value="NZ_FQXG01000003.1"/>
</dbReference>
<proteinExistence type="predicted"/>
<keyword evidence="2" id="KW-1185">Reference proteome</keyword>
<dbReference type="STRING" id="299255.SAMN02745129_2629"/>
<dbReference type="EMBL" id="FQXG01000003">
    <property type="protein sequence ID" value="SHH63912.1"/>
    <property type="molecule type" value="Genomic_DNA"/>
</dbReference>
<evidence type="ECO:0000313" key="1">
    <source>
        <dbReference type="EMBL" id="SHH63912.1"/>
    </source>
</evidence>